<accession>A0A5M6CY72</accession>
<evidence type="ECO:0000256" key="1">
    <source>
        <dbReference type="ARBA" id="ARBA00004651"/>
    </source>
</evidence>
<dbReference type="Pfam" id="PF03706">
    <property type="entry name" value="LPG_synthase_TM"/>
    <property type="match status" value="1"/>
</dbReference>
<evidence type="ECO:0000256" key="5">
    <source>
        <dbReference type="ARBA" id="ARBA00023136"/>
    </source>
</evidence>
<dbReference type="RefSeq" id="WP_150078949.1">
    <property type="nucleotide sequence ID" value="NZ_VWOX01000016.1"/>
</dbReference>
<feature type="transmembrane region" description="Helical" evidence="7">
    <location>
        <begin position="157"/>
        <end position="180"/>
    </location>
</feature>
<dbReference type="GO" id="GO:0005886">
    <property type="term" value="C:plasma membrane"/>
    <property type="evidence" value="ECO:0007669"/>
    <property type="project" value="UniProtKB-SubCell"/>
</dbReference>
<evidence type="ECO:0000256" key="6">
    <source>
        <dbReference type="SAM" id="Coils"/>
    </source>
</evidence>
<keyword evidence="6" id="KW-0175">Coiled coil</keyword>
<protein>
    <submittedName>
        <fullName evidence="8">Flippase-like domain-containing protein</fullName>
    </submittedName>
</protein>
<reference evidence="8 9" key="1">
    <citation type="submission" date="2019-08" db="EMBL/GenBank/DDBJ databases">
        <authorList>
            <person name="Dhanesh K."/>
            <person name="Kumar G."/>
            <person name="Sasikala C."/>
            <person name="Venkata Ramana C."/>
        </authorList>
    </citation>
    <scope>NUCLEOTIDE SEQUENCE [LARGE SCALE GENOMIC DNA]</scope>
    <source>
        <strain evidence="8 9">JC645</strain>
    </source>
</reference>
<evidence type="ECO:0000256" key="3">
    <source>
        <dbReference type="ARBA" id="ARBA00022692"/>
    </source>
</evidence>
<keyword evidence="9" id="KW-1185">Reference proteome</keyword>
<dbReference type="AlphaFoldDB" id="A0A5M6CY72"/>
<keyword evidence="3 7" id="KW-0812">Transmembrane</keyword>
<gene>
    <name evidence="8" type="ORF">FYK55_22825</name>
</gene>
<evidence type="ECO:0000313" key="8">
    <source>
        <dbReference type="EMBL" id="KAA5539886.1"/>
    </source>
</evidence>
<dbReference type="Proteomes" id="UP000324479">
    <property type="component" value="Unassembled WGS sequence"/>
</dbReference>
<organism evidence="8 9">
    <name type="scientific">Roseiconus nitratireducens</name>
    <dbReference type="NCBI Taxonomy" id="2605748"/>
    <lineage>
        <taxon>Bacteria</taxon>
        <taxon>Pseudomonadati</taxon>
        <taxon>Planctomycetota</taxon>
        <taxon>Planctomycetia</taxon>
        <taxon>Pirellulales</taxon>
        <taxon>Pirellulaceae</taxon>
        <taxon>Roseiconus</taxon>
    </lineage>
</organism>
<keyword evidence="4 7" id="KW-1133">Transmembrane helix</keyword>
<feature type="transmembrane region" description="Helical" evidence="7">
    <location>
        <begin position="285"/>
        <end position="311"/>
    </location>
</feature>
<comment type="caution">
    <text evidence="8">The sequence shown here is derived from an EMBL/GenBank/DDBJ whole genome shotgun (WGS) entry which is preliminary data.</text>
</comment>
<evidence type="ECO:0000313" key="9">
    <source>
        <dbReference type="Proteomes" id="UP000324479"/>
    </source>
</evidence>
<evidence type="ECO:0000256" key="7">
    <source>
        <dbReference type="SAM" id="Phobius"/>
    </source>
</evidence>
<comment type="subcellular location">
    <subcellularLocation>
        <location evidence="1">Cell membrane</location>
        <topology evidence="1">Multi-pass membrane protein</topology>
    </subcellularLocation>
</comment>
<feature type="coiled-coil region" evidence="6">
    <location>
        <begin position="28"/>
        <end position="55"/>
    </location>
</feature>
<keyword evidence="2" id="KW-1003">Cell membrane</keyword>
<sequence>MRELKRVAKVLIALIVVVGLTVATHRAIQQWQEQSRRAEERVEEIERRIAASSSLAEREHLSADRRAASAAIPSLTNLRWSCISAAALLYFVGLVPGGVVLSEGVRTFGCRVPLREAVIAQVMGHLGKYVPGKAMVVVIRAARLSASGVPVSIGTTAVFLETLLMMAVGAAWGGALICLLPVPRWMAVLALVGGISASVPTVPPLLRRLVARIGVSKLATQADSDLGTPDPVAESIAEVPANPTGGWRYFRAAWFWQTIAWALIGGSFALLVASIPGRDGETFGVVATAASIAAICLAMVVGFASLLPGGAGIRELTLIVVLGPVVGESRALLAAIAARLLFIVVELVAAGVVTSAQRWKGGERLDPAT</sequence>
<evidence type="ECO:0000256" key="2">
    <source>
        <dbReference type="ARBA" id="ARBA00022475"/>
    </source>
</evidence>
<keyword evidence="5 7" id="KW-0472">Membrane</keyword>
<feature type="transmembrane region" description="Helical" evidence="7">
    <location>
        <begin position="254"/>
        <end position="273"/>
    </location>
</feature>
<dbReference type="InterPro" id="IPR022791">
    <property type="entry name" value="L-PG_synthase/AglD"/>
</dbReference>
<proteinExistence type="predicted"/>
<name>A0A5M6CY72_9BACT</name>
<feature type="transmembrane region" description="Helical" evidence="7">
    <location>
        <begin position="331"/>
        <end position="354"/>
    </location>
</feature>
<dbReference type="EMBL" id="VWOX01000016">
    <property type="protein sequence ID" value="KAA5539886.1"/>
    <property type="molecule type" value="Genomic_DNA"/>
</dbReference>
<evidence type="ECO:0000256" key="4">
    <source>
        <dbReference type="ARBA" id="ARBA00022989"/>
    </source>
</evidence>